<evidence type="ECO:0000313" key="4">
    <source>
        <dbReference type="Proteomes" id="UP000190166"/>
    </source>
</evidence>
<reference evidence="3 4" key="1">
    <citation type="submission" date="2017-02" db="EMBL/GenBank/DDBJ databases">
        <authorList>
            <person name="Peterson S.W."/>
        </authorList>
    </citation>
    <scope>NUCLEOTIDE SEQUENCE [LARGE SCALE GENOMIC DNA]</scope>
    <source>
        <strain evidence="3 4">DSM 18108</strain>
    </source>
</reference>
<evidence type="ECO:0000313" key="3">
    <source>
        <dbReference type="EMBL" id="SKC98029.1"/>
    </source>
</evidence>
<organism evidence="3 4">
    <name type="scientific">Chitinophaga ginsengisegetis</name>
    <dbReference type="NCBI Taxonomy" id="393003"/>
    <lineage>
        <taxon>Bacteria</taxon>
        <taxon>Pseudomonadati</taxon>
        <taxon>Bacteroidota</taxon>
        <taxon>Chitinophagia</taxon>
        <taxon>Chitinophagales</taxon>
        <taxon>Chitinophagaceae</taxon>
        <taxon>Chitinophaga</taxon>
    </lineage>
</organism>
<gene>
    <name evidence="3" type="ORF">SAMN05660461_1077</name>
</gene>
<evidence type="ECO:0000256" key="1">
    <source>
        <dbReference type="SAM" id="SignalP"/>
    </source>
</evidence>
<dbReference type="InterPro" id="IPR018728">
    <property type="entry name" value="DUF2268"/>
</dbReference>
<name>A0A1T5NCX8_9BACT</name>
<feature type="chain" id="PRO_5012572334" evidence="1">
    <location>
        <begin position="30"/>
        <end position="306"/>
    </location>
</feature>
<sequence>MKPFQLPAAMLKYCLTLLLVALTGTVAYSQTAFSNNPDSAVFLTKDIDNFWKAFDLFKKDTTVNPFGSAYIDIGSAGVKGFIPDRIKNAENLYKVVRKRSSDYEKVRTTTLQMKEKEKQCRSAFYALKYWYPPAQYPPVYFVIGAYNSGGTFNEEGLFIGAEKQTDISNIPFIVAHELIHFQQKNWMENPTLLQQSIVEGSADFLGELISGATTNKTAIDYGNRNEDKLCREFVTRIDSTNYIDWLYDVSRKDDRPNDLGYWMGYKITQQYFMKAADKKQAVREILDIKDYKAFLAQSGYLKDYIK</sequence>
<keyword evidence="3" id="KW-0645">Protease</keyword>
<dbReference type="STRING" id="393003.SAMN05660461_1077"/>
<dbReference type="EMBL" id="FUZZ01000001">
    <property type="protein sequence ID" value="SKC98029.1"/>
    <property type="molecule type" value="Genomic_DNA"/>
</dbReference>
<keyword evidence="3" id="KW-0378">Hydrolase</keyword>
<keyword evidence="1" id="KW-0732">Signal</keyword>
<evidence type="ECO:0000259" key="2">
    <source>
        <dbReference type="Pfam" id="PF10026"/>
    </source>
</evidence>
<feature type="domain" description="DUF2268" evidence="2">
    <location>
        <begin position="147"/>
        <end position="277"/>
    </location>
</feature>
<dbReference type="Proteomes" id="UP000190166">
    <property type="component" value="Unassembled WGS sequence"/>
</dbReference>
<proteinExistence type="predicted"/>
<accession>A0A1T5NCX8</accession>
<dbReference type="GO" id="GO:0008233">
    <property type="term" value="F:peptidase activity"/>
    <property type="evidence" value="ECO:0007669"/>
    <property type="project" value="UniProtKB-KW"/>
</dbReference>
<keyword evidence="4" id="KW-1185">Reference proteome</keyword>
<feature type="signal peptide" evidence="1">
    <location>
        <begin position="1"/>
        <end position="29"/>
    </location>
</feature>
<dbReference type="RefSeq" id="WP_200817202.1">
    <property type="nucleotide sequence ID" value="NZ_FUZZ01000001.1"/>
</dbReference>
<dbReference type="AlphaFoldDB" id="A0A1T5NCX8"/>
<dbReference type="GO" id="GO:0006508">
    <property type="term" value="P:proteolysis"/>
    <property type="evidence" value="ECO:0007669"/>
    <property type="project" value="UniProtKB-KW"/>
</dbReference>
<dbReference type="Pfam" id="PF10026">
    <property type="entry name" value="DUF2268"/>
    <property type="match status" value="1"/>
</dbReference>
<protein>
    <submittedName>
        <fullName evidence="3">Predicted Zn-dependent protease</fullName>
    </submittedName>
</protein>